<proteinExistence type="predicted"/>
<keyword evidence="1" id="KW-0547">Nucleotide-binding</keyword>
<dbReference type="GO" id="GO:0004016">
    <property type="term" value="F:adenylate cyclase activity"/>
    <property type="evidence" value="ECO:0007669"/>
    <property type="project" value="TreeGrafter"/>
</dbReference>
<name>A0A2P8EB73_9ACTN</name>
<dbReference type="GO" id="GO:0006355">
    <property type="term" value="P:regulation of DNA-templated transcription"/>
    <property type="evidence" value="ECO:0007669"/>
    <property type="project" value="InterPro"/>
</dbReference>
<dbReference type="Pfam" id="PF00196">
    <property type="entry name" value="GerE"/>
    <property type="match status" value="1"/>
</dbReference>
<dbReference type="InterPro" id="IPR041664">
    <property type="entry name" value="AAA_16"/>
</dbReference>
<dbReference type="InterPro" id="IPR011990">
    <property type="entry name" value="TPR-like_helical_dom_sf"/>
</dbReference>
<organism evidence="4 5">
    <name type="scientific">Haloactinopolyspora alba</name>
    <dbReference type="NCBI Taxonomy" id="648780"/>
    <lineage>
        <taxon>Bacteria</taxon>
        <taxon>Bacillati</taxon>
        <taxon>Actinomycetota</taxon>
        <taxon>Actinomycetes</taxon>
        <taxon>Jiangellales</taxon>
        <taxon>Jiangellaceae</taxon>
        <taxon>Haloactinopolyspora</taxon>
    </lineage>
</organism>
<dbReference type="InterPro" id="IPR027417">
    <property type="entry name" value="P-loop_NTPase"/>
</dbReference>
<dbReference type="Proteomes" id="UP000243528">
    <property type="component" value="Unassembled WGS sequence"/>
</dbReference>
<dbReference type="Gene3D" id="1.10.10.10">
    <property type="entry name" value="Winged helix-like DNA-binding domain superfamily/Winged helix DNA-binding domain"/>
    <property type="match status" value="1"/>
</dbReference>
<feature type="domain" description="HTH luxR-type" evidence="3">
    <location>
        <begin position="909"/>
        <end position="974"/>
    </location>
</feature>
<dbReference type="CDD" id="cd06170">
    <property type="entry name" value="LuxR_C_like"/>
    <property type="match status" value="1"/>
</dbReference>
<dbReference type="SUPFAM" id="SSF46894">
    <property type="entry name" value="C-terminal effector domain of the bipartite response regulators"/>
    <property type="match status" value="1"/>
</dbReference>
<evidence type="ECO:0000313" key="4">
    <source>
        <dbReference type="EMBL" id="PSL06725.1"/>
    </source>
</evidence>
<keyword evidence="5" id="KW-1185">Reference proteome</keyword>
<gene>
    <name evidence="4" type="ORF">CLV30_102111</name>
</gene>
<evidence type="ECO:0000259" key="3">
    <source>
        <dbReference type="PROSITE" id="PS50043"/>
    </source>
</evidence>
<dbReference type="Gene3D" id="1.25.40.10">
    <property type="entry name" value="Tetratricopeptide repeat domain"/>
    <property type="match status" value="2"/>
</dbReference>
<keyword evidence="2" id="KW-0067">ATP-binding</keyword>
<evidence type="ECO:0000256" key="2">
    <source>
        <dbReference type="ARBA" id="ARBA00022840"/>
    </source>
</evidence>
<reference evidence="4 5" key="1">
    <citation type="submission" date="2018-03" db="EMBL/GenBank/DDBJ databases">
        <title>Genomic Encyclopedia of Archaeal and Bacterial Type Strains, Phase II (KMG-II): from individual species to whole genera.</title>
        <authorList>
            <person name="Goeker M."/>
        </authorList>
    </citation>
    <scope>NUCLEOTIDE SEQUENCE [LARGE SCALE GENOMIC DNA]</scope>
    <source>
        <strain evidence="4 5">DSM 45211</strain>
    </source>
</reference>
<dbReference type="SUPFAM" id="SSF52540">
    <property type="entry name" value="P-loop containing nucleoside triphosphate hydrolases"/>
    <property type="match status" value="1"/>
</dbReference>
<dbReference type="Pfam" id="PF13191">
    <property type="entry name" value="AAA_16"/>
    <property type="match status" value="1"/>
</dbReference>
<dbReference type="EMBL" id="PYGE01000002">
    <property type="protein sequence ID" value="PSL06725.1"/>
    <property type="molecule type" value="Genomic_DNA"/>
</dbReference>
<comment type="caution">
    <text evidence="4">The sequence shown here is derived from an EMBL/GenBank/DDBJ whole genome shotgun (WGS) entry which is preliminary data.</text>
</comment>
<dbReference type="GO" id="GO:0005737">
    <property type="term" value="C:cytoplasm"/>
    <property type="evidence" value="ECO:0007669"/>
    <property type="project" value="TreeGrafter"/>
</dbReference>
<protein>
    <submittedName>
        <fullName evidence="4">Regulatory LuxR family protein</fullName>
    </submittedName>
</protein>
<dbReference type="PRINTS" id="PR00038">
    <property type="entry name" value="HTHLUXR"/>
</dbReference>
<dbReference type="InterPro" id="IPR000792">
    <property type="entry name" value="Tscrpt_reg_LuxR_C"/>
</dbReference>
<dbReference type="GO" id="GO:0005524">
    <property type="term" value="F:ATP binding"/>
    <property type="evidence" value="ECO:0007669"/>
    <property type="project" value="UniProtKB-KW"/>
</dbReference>
<dbReference type="SMART" id="SM00421">
    <property type="entry name" value="HTH_LUXR"/>
    <property type="match status" value="1"/>
</dbReference>
<dbReference type="PANTHER" id="PTHR16305">
    <property type="entry name" value="TESTICULAR SOLUBLE ADENYLYL CYCLASE"/>
    <property type="match status" value="1"/>
</dbReference>
<dbReference type="GO" id="GO:0003677">
    <property type="term" value="F:DNA binding"/>
    <property type="evidence" value="ECO:0007669"/>
    <property type="project" value="InterPro"/>
</dbReference>
<dbReference type="OrthoDB" id="5476461at2"/>
<dbReference type="SUPFAM" id="SSF48452">
    <property type="entry name" value="TPR-like"/>
    <property type="match status" value="2"/>
</dbReference>
<sequence length="981" mass="106260">MSDVNIHVARPADFVGRDGQLADLRSAFESARTGAPATVLVGGEAGIGKSRLAEEFTAEAAQGGARVVVGRSVPLDGEGPAFAPIVGVVRGLYQEFGARELLDMAGPGGEVLGSLLPELGDGVGHGGGAEGRGRLYEVVTSLLERVAAERALVVVLEDLQWADSPTRDLLRFMVRGLRGARLMLLATYRTDELHRGHPLRSLLAELDRLRQVHRIDVPRLGLDDVAVQVRGVLGREVARDHIERIHERSEGIPFFVEELAYVDDGCGCTELPESLRDLLLVRIEPLSEDTQRLLRLMSAGGNRVEHAVLAYVSSKSTHDLESALREAVSGGAVVVDGDGYAFRHALLREALHDDMLPGEHARMHARYAEALEERPELMPNTPTAAEIAHHWYSAHDVERAFRWSLTAAGELVQSYAHATARLMLERALELWDHVAEPAQIAGGDRVDLLARAANEAYEAGDHDRAMSLLKESLRLVDEDTEPARMGWLLTRLANVQSRDGRPGAIEALERGLRLIPADATSAAWRAEALDRLAMMLMLAWRFDDALEVADEAEEMSRTAGLDHLVASARITRGTVWVHTDPEHAVPEIKRARPVALAEPRHLLRYYVNLSDVYHISGRYSDAVELATEGYQRSKELGRKRTVGSIMVGNAVEPLLAVGNWERAERLIRRGLELEAPVNHERHVRTLHGWLLLWRGDVDAAARVLDELTSTGSRRVVLPQDGHLVARLSIDVALAQGDPTRAWAALVDVIGADGSSPLAAGYDLPLMFGGAQALGARVRQGAADVSADLRLVRELTERFAGTWPGTVWPSLVDAELAGHGGDDPAAWANALDAVRAAEGPAHLVPYAAFRRSRALIDTDDRHGAAEALREAAAACDELGAGLYRRWVDDLSRRANLPLRAATSADGSSVDGEPLPGLTAREREVLRLVAEGRSNREIGEALFITAKTASVHVSNILAKLGVTGRGEAAAVAHQAGLLSRAAS</sequence>
<dbReference type="Gene3D" id="3.40.50.300">
    <property type="entry name" value="P-loop containing nucleotide triphosphate hydrolases"/>
    <property type="match status" value="1"/>
</dbReference>
<dbReference type="InterPro" id="IPR016032">
    <property type="entry name" value="Sig_transdc_resp-reg_C-effctor"/>
</dbReference>
<dbReference type="PANTHER" id="PTHR16305:SF35">
    <property type="entry name" value="TRANSCRIPTIONAL ACTIVATOR DOMAIN"/>
    <property type="match status" value="1"/>
</dbReference>
<evidence type="ECO:0000256" key="1">
    <source>
        <dbReference type="ARBA" id="ARBA00022741"/>
    </source>
</evidence>
<accession>A0A2P8EB73</accession>
<dbReference type="AlphaFoldDB" id="A0A2P8EB73"/>
<dbReference type="InterPro" id="IPR036388">
    <property type="entry name" value="WH-like_DNA-bd_sf"/>
</dbReference>
<evidence type="ECO:0000313" key="5">
    <source>
        <dbReference type="Proteomes" id="UP000243528"/>
    </source>
</evidence>
<dbReference type="PROSITE" id="PS50043">
    <property type="entry name" value="HTH_LUXR_2"/>
    <property type="match status" value="1"/>
</dbReference>